<proteinExistence type="predicted"/>
<comment type="caution">
    <text evidence="1">The sequence shown here is derived from an EMBL/GenBank/DDBJ whole genome shotgun (WGS) entry which is preliminary data.</text>
</comment>
<dbReference type="EMBL" id="BLIN01000007">
    <property type="protein sequence ID" value="GFE11674.1"/>
    <property type="molecule type" value="Genomic_DNA"/>
</dbReference>
<dbReference type="AlphaFoldDB" id="A0A640SLC5"/>
<dbReference type="Proteomes" id="UP000435837">
    <property type="component" value="Unassembled WGS sequence"/>
</dbReference>
<dbReference type="InterPro" id="IPR007995">
    <property type="entry name" value="DUF742"/>
</dbReference>
<dbReference type="RefSeq" id="WP_159482685.1">
    <property type="nucleotide sequence ID" value="NZ_BAAATH010000008.1"/>
</dbReference>
<name>A0A640SLC5_9ACTN</name>
<sequence length="113" mass="12024">MSDDWDVPDRSFVVLGGRTAADHELDAVSLIVTERDDTAGLGLEEAAIVRMCASPTGVVEIASRLRLPVGMAQVLISGLLDQSRVTARHPHATSASPHDAALLRKVLVGLHHL</sequence>
<evidence type="ECO:0008006" key="3">
    <source>
        <dbReference type="Google" id="ProtNLM"/>
    </source>
</evidence>
<dbReference type="Pfam" id="PF05331">
    <property type="entry name" value="DUF742"/>
    <property type="match status" value="1"/>
</dbReference>
<evidence type="ECO:0000313" key="2">
    <source>
        <dbReference type="Proteomes" id="UP000435837"/>
    </source>
</evidence>
<organism evidence="1 2">
    <name type="scientific">Streptomyces caniferus</name>
    <dbReference type="NCBI Taxonomy" id="285557"/>
    <lineage>
        <taxon>Bacteria</taxon>
        <taxon>Bacillati</taxon>
        <taxon>Actinomycetota</taxon>
        <taxon>Actinomycetes</taxon>
        <taxon>Kitasatosporales</taxon>
        <taxon>Streptomycetaceae</taxon>
        <taxon>Streptomyces</taxon>
    </lineage>
</organism>
<gene>
    <name evidence="1" type="ORF">Scani_79420</name>
</gene>
<protein>
    <recommendedName>
        <fullName evidence="3">DUF742 domain-containing protein</fullName>
    </recommendedName>
</protein>
<dbReference type="PANTHER" id="PTHR36221:SF1">
    <property type="entry name" value="DUF742 DOMAIN-CONTAINING PROTEIN"/>
    <property type="match status" value="1"/>
</dbReference>
<evidence type="ECO:0000313" key="1">
    <source>
        <dbReference type="EMBL" id="GFE11674.1"/>
    </source>
</evidence>
<reference evidence="1 2" key="1">
    <citation type="submission" date="2019-12" db="EMBL/GenBank/DDBJ databases">
        <title>Whole genome shotgun sequence of Streptomyces caniferus NBRC 15389.</title>
        <authorList>
            <person name="Ichikawa N."/>
            <person name="Kimura A."/>
            <person name="Kitahashi Y."/>
            <person name="Komaki H."/>
            <person name="Tamura T."/>
        </authorList>
    </citation>
    <scope>NUCLEOTIDE SEQUENCE [LARGE SCALE GENOMIC DNA]</scope>
    <source>
        <strain evidence="1 2">NBRC 15389</strain>
    </source>
</reference>
<accession>A0A640SLC5</accession>
<dbReference type="PANTHER" id="PTHR36221">
    <property type="entry name" value="DUF742 DOMAIN-CONTAINING PROTEIN"/>
    <property type="match status" value="1"/>
</dbReference>
<dbReference type="OrthoDB" id="3390328at2"/>